<evidence type="ECO:0000259" key="2">
    <source>
        <dbReference type="PROSITE" id="PS50030"/>
    </source>
</evidence>
<dbReference type="EMBL" id="JANBPY010002198">
    <property type="protein sequence ID" value="KAJ1956073.1"/>
    <property type="molecule type" value="Genomic_DNA"/>
</dbReference>
<dbReference type="InterPro" id="IPR009060">
    <property type="entry name" value="UBA-like_sf"/>
</dbReference>
<name>A0A9W8AJU7_9FUNG</name>
<dbReference type="OrthoDB" id="415359at2759"/>
<reference evidence="3" key="1">
    <citation type="submission" date="2022-07" db="EMBL/GenBank/DDBJ databases">
        <title>Phylogenomic reconstructions and comparative analyses of Kickxellomycotina fungi.</title>
        <authorList>
            <person name="Reynolds N.K."/>
            <person name="Stajich J.E."/>
            <person name="Barry K."/>
            <person name="Grigoriev I.V."/>
            <person name="Crous P."/>
            <person name="Smith M.E."/>
        </authorList>
    </citation>
    <scope>NUCLEOTIDE SEQUENCE</scope>
    <source>
        <strain evidence="3">RSA 1196</strain>
    </source>
</reference>
<feature type="non-terminal residue" evidence="3">
    <location>
        <position position="615"/>
    </location>
</feature>
<feature type="region of interest" description="Disordered" evidence="1">
    <location>
        <begin position="286"/>
        <end position="344"/>
    </location>
</feature>
<feature type="compositionally biased region" description="Low complexity" evidence="1">
    <location>
        <begin position="287"/>
        <end position="304"/>
    </location>
</feature>
<dbReference type="SMART" id="SM00165">
    <property type="entry name" value="UBA"/>
    <property type="match status" value="1"/>
</dbReference>
<evidence type="ECO:0000256" key="1">
    <source>
        <dbReference type="SAM" id="MobiDB-lite"/>
    </source>
</evidence>
<protein>
    <recommendedName>
        <fullName evidence="2">UBA domain-containing protein</fullName>
    </recommendedName>
</protein>
<comment type="caution">
    <text evidence="3">The sequence shown here is derived from an EMBL/GenBank/DDBJ whole genome shotgun (WGS) entry which is preliminary data.</text>
</comment>
<keyword evidence="4" id="KW-1185">Reference proteome</keyword>
<sequence>MPYTIAPHDLTLLFPILKRNQPCCISGNPFESHVDTTLASGLELVQPKDKPDPNATKSNGNRAHAAILNIKRDQMVYDIVYTFLLKYAIPPYHHRRLYDLVQSCFAANERQLYRRQISVRRDYRQWVLNVYDAYRKYTSLKPRDTTQGKTAESGDAVESVGDVTNSAYHVLCQALDPFVKKQTMMERVSPVSTPEISHGNISLDKEQIRNWFTQEYAESIELLQGMGFDKTLAVTALQLTGGHADDAVDMLLAQPDLDAFYQLRAAKAQEAMIHLYTQQVRNASEASLDTSTSPSTNSPDTSSLWSGTVTKDTCDNGSSSSSDLFISPMGNNRGNQSKDDPMLSTRLLDDDQDAIKTLIRGGEKETTPDQEVDGVLHHVQTLRQWLTSSEVTALVKKLCQISRIWITFIHRRLEEERQLPDVFIDQSRARKLLDTYLGLSANVKLAEPTKESTMDQSSPVGTSDISLALSQAVEEELRQMSFVDNFSVSLGRPIPVTHHLRLNATQLSTLLRPPIHPAQRIAVWAQTAASLYTARLHALVVLLTPNDWRLSKIASTTGTAHDGEDVYYGYGWVNTTNRALFKQCNASVDYHFPPVREQLTQIRTQLQGSGAKLRP</sequence>
<proteinExistence type="predicted"/>
<evidence type="ECO:0000313" key="4">
    <source>
        <dbReference type="Proteomes" id="UP001150925"/>
    </source>
</evidence>
<dbReference type="Gene3D" id="1.10.8.10">
    <property type="entry name" value="DNA helicase RuvA subunit, C-terminal domain"/>
    <property type="match status" value="1"/>
</dbReference>
<dbReference type="Pfam" id="PF00627">
    <property type="entry name" value="UBA"/>
    <property type="match status" value="1"/>
</dbReference>
<evidence type="ECO:0000313" key="3">
    <source>
        <dbReference type="EMBL" id="KAJ1956073.1"/>
    </source>
</evidence>
<accession>A0A9W8AJU7</accession>
<gene>
    <name evidence="3" type="ORF">IWQ62_005392</name>
</gene>
<dbReference type="InterPro" id="IPR015940">
    <property type="entry name" value="UBA"/>
</dbReference>
<dbReference type="PROSITE" id="PS50030">
    <property type="entry name" value="UBA"/>
    <property type="match status" value="1"/>
</dbReference>
<dbReference type="AlphaFoldDB" id="A0A9W8AJU7"/>
<dbReference type="SUPFAM" id="SSF46934">
    <property type="entry name" value="UBA-like"/>
    <property type="match status" value="1"/>
</dbReference>
<dbReference type="Proteomes" id="UP001150925">
    <property type="component" value="Unassembled WGS sequence"/>
</dbReference>
<feature type="compositionally biased region" description="Polar residues" evidence="1">
    <location>
        <begin position="305"/>
        <end position="335"/>
    </location>
</feature>
<feature type="domain" description="UBA" evidence="2">
    <location>
        <begin position="214"/>
        <end position="254"/>
    </location>
</feature>
<organism evidence="3 4">
    <name type="scientific">Dispira parvispora</name>
    <dbReference type="NCBI Taxonomy" id="1520584"/>
    <lineage>
        <taxon>Eukaryota</taxon>
        <taxon>Fungi</taxon>
        <taxon>Fungi incertae sedis</taxon>
        <taxon>Zoopagomycota</taxon>
        <taxon>Kickxellomycotina</taxon>
        <taxon>Dimargaritomycetes</taxon>
        <taxon>Dimargaritales</taxon>
        <taxon>Dimargaritaceae</taxon>
        <taxon>Dispira</taxon>
    </lineage>
</organism>